<keyword evidence="6" id="KW-1185">Reference proteome</keyword>
<dbReference type="PROSITE" id="PS00198">
    <property type="entry name" value="4FE4S_FER_1"/>
    <property type="match status" value="1"/>
</dbReference>
<dbReference type="SUPFAM" id="SSF46548">
    <property type="entry name" value="alpha-helical ferredoxin"/>
    <property type="match status" value="1"/>
</dbReference>
<reference evidence="6" key="2">
    <citation type="journal article" date="2013" name="Stand. Genomic Sci.">
        <title>Complete genome sequence of Desulfocapsa sulfexigens, a marine deltaproteobacterium specialized in disproportionating inorganic sulfur compounds.</title>
        <authorList>
            <person name="Finster K.W."/>
            <person name="Kjeldsen K.U."/>
            <person name="Kube M."/>
            <person name="Reinhardt R."/>
            <person name="Mussmann M."/>
            <person name="Amann R."/>
            <person name="Schreiber L."/>
        </authorList>
    </citation>
    <scope>NUCLEOTIDE SEQUENCE [LARGE SCALE GENOMIC DNA]</scope>
    <source>
        <strain evidence="6">DSM 10523 / SB164P1</strain>
    </source>
</reference>
<dbReference type="PROSITE" id="PS51379">
    <property type="entry name" value="4FE4S_FER_2"/>
    <property type="match status" value="1"/>
</dbReference>
<dbReference type="InterPro" id="IPR010208">
    <property type="entry name" value="Ion_transpt_RnfC/RsxC"/>
</dbReference>
<keyword evidence="1" id="KW-0479">Metal-binding</keyword>
<proteinExistence type="predicted"/>
<keyword evidence="3" id="KW-0411">Iron-sulfur</keyword>
<dbReference type="HOGENOM" id="CLU_010808_6_0_7"/>
<dbReference type="GO" id="GO:0009055">
    <property type="term" value="F:electron transfer activity"/>
    <property type="evidence" value="ECO:0007669"/>
    <property type="project" value="InterPro"/>
</dbReference>
<dbReference type="KEGG" id="dpi:BN4_20232"/>
<evidence type="ECO:0000256" key="3">
    <source>
        <dbReference type="ARBA" id="ARBA00023014"/>
    </source>
</evidence>
<name>M1WSN5_PSEP2</name>
<dbReference type="PANTHER" id="PTHR43034:SF2">
    <property type="entry name" value="ION-TRANSLOCATING OXIDOREDUCTASE COMPLEX SUBUNIT C"/>
    <property type="match status" value="1"/>
</dbReference>
<dbReference type="GO" id="GO:0051539">
    <property type="term" value="F:4 iron, 4 sulfur cluster binding"/>
    <property type="evidence" value="ECO:0007669"/>
    <property type="project" value="InterPro"/>
</dbReference>
<evidence type="ECO:0000313" key="6">
    <source>
        <dbReference type="Proteomes" id="UP000011724"/>
    </source>
</evidence>
<feature type="domain" description="4Fe-4S ferredoxin-type" evidence="4">
    <location>
        <begin position="322"/>
        <end position="352"/>
    </location>
</feature>
<evidence type="ECO:0000313" key="5">
    <source>
        <dbReference type="EMBL" id="CCH50294.1"/>
    </source>
</evidence>
<reference evidence="5 6" key="1">
    <citation type="journal article" date="2013" name="PLoS ONE">
        <title>The first genomic and proteomic characterization of a deep-sea sulfate reducer: insights into the piezophilic lifestyle of Desulfovibrio piezophilus.</title>
        <authorList>
            <person name="Pradel N."/>
            <person name="Ji B."/>
            <person name="Gimenez G."/>
            <person name="Talla E."/>
            <person name="Lenoble P."/>
            <person name="Garel M."/>
            <person name="Tamburini C."/>
            <person name="Fourquet P."/>
            <person name="Lebrun R."/>
            <person name="Bertin P."/>
            <person name="Denis Y."/>
            <person name="Pophillat M."/>
            <person name="Barbe V."/>
            <person name="Ollivier B."/>
            <person name="Dolla A."/>
        </authorList>
    </citation>
    <scope>NUCLEOTIDE SEQUENCE [LARGE SCALE GENOMIC DNA]</scope>
    <source>
        <strain evidence="6">DSM 10523 / SB164P1</strain>
    </source>
</reference>
<dbReference type="EMBL" id="FO203427">
    <property type="protein sequence ID" value="CCH50294.1"/>
    <property type="molecule type" value="Genomic_DNA"/>
</dbReference>
<evidence type="ECO:0000256" key="2">
    <source>
        <dbReference type="ARBA" id="ARBA00023004"/>
    </source>
</evidence>
<sequence length="406" mass="44200">MYGLSRRKRWPVRRRFLLPVPREVDMLKIHYSLDSELHNEILEIPAPAELNIQVRNLVLRTKKGALINKGDILAEAPSPFGGAYHASACGKVMKVNYHHMTIKCSDSETSVEPLDVQSMGTGKELLRTLQGLGVHVAPLSGRADVLIINGMNPEPGISAAQQILKDGGEYLKAGLELARKLITPGRTVLAVAKGDKSAIPGAETVGVKAKYPSSLDALVVRAVTGKEFPSDTKVISVMDLYDLGRVAVSGQPITDTIMTIAGRNYRVPLGTPIKHLLQTLDLPVASTDIVVLGGPFQGESVYSLDEGVKKTDYGLFIIPASQFPAVQDAPCINCGECVLQCPARVQPHLISRYAEYERFEQAEKHGLNSCFECGLCSFNCFSRRPLLQYIRFAKAQLQASGHGEQA</sequence>
<dbReference type="AlphaFoldDB" id="M1WSN5"/>
<dbReference type="PATRIC" id="fig|879567.3.peg.3306"/>
<protein>
    <submittedName>
        <fullName evidence="5">Putative Electron transport complex protein RnfC</fullName>
    </submittedName>
</protein>
<dbReference type="GO" id="GO:0016020">
    <property type="term" value="C:membrane"/>
    <property type="evidence" value="ECO:0007669"/>
    <property type="project" value="InterPro"/>
</dbReference>
<evidence type="ECO:0000256" key="1">
    <source>
        <dbReference type="ARBA" id="ARBA00022723"/>
    </source>
</evidence>
<dbReference type="GO" id="GO:0046872">
    <property type="term" value="F:metal ion binding"/>
    <property type="evidence" value="ECO:0007669"/>
    <property type="project" value="UniProtKB-KW"/>
</dbReference>
<evidence type="ECO:0000259" key="4">
    <source>
        <dbReference type="PROSITE" id="PS51379"/>
    </source>
</evidence>
<dbReference type="Pfam" id="PF13534">
    <property type="entry name" value="Fer4_17"/>
    <property type="match status" value="1"/>
</dbReference>
<gene>
    <name evidence="5" type="primary">rnfC</name>
    <name evidence="5" type="ordered locus">BN4_20232</name>
</gene>
<dbReference type="SUPFAM" id="SSF142019">
    <property type="entry name" value="Nqo1 FMN-binding domain-like"/>
    <property type="match status" value="1"/>
</dbReference>
<organism evidence="5 6">
    <name type="scientific">Pseudodesulfovibrio piezophilus (strain DSM 21447 / JCM 15486 / C1TLV30)</name>
    <name type="common">Desulfovibrio piezophilus</name>
    <dbReference type="NCBI Taxonomy" id="1322246"/>
    <lineage>
        <taxon>Bacteria</taxon>
        <taxon>Pseudomonadati</taxon>
        <taxon>Thermodesulfobacteriota</taxon>
        <taxon>Desulfovibrionia</taxon>
        <taxon>Desulfovibrionales</taxon>
        <taxon>Desulfovibrionaceae</taxon>
    </lineage>
</organism>
<dbReference type="InterPro" id="IPR017896">
    <property type="entry name" value="4Fe4S_Fe-S-bd"/>
</dbReference>
<dbReference type="InterPro" id="IPR037225">
    <property type="entry name" value="Nuo51_FMN-bd_sf"/>
</dbReference>
<dbReference type="Proteomes" id="UP000011724">
    <property type="component" value="Chromosome"/>
</dbReference>
<keyword evidence="2" id="KW-0408">Iron</keyword>
<dbReference type="STRING" id="1322246.BN4_20232"/>
<dbReference type="eggNOG" id="COG4656">
    <property type="taxonomic scope" value="Bacteria"/>
</dbReference>
<accession>M1WSN5</accession>
<dbReference type="PANTHER" id="PTHR43034">
    <property type="entry name" value="ION-TRANSLOCATING OXIDOREDUCTASE COMPLEX SUBUNIT C"/>
    <property type="match status" value="1"/>
</dbReference>
<dbReference type="Gene3D" id="3.30.70.20">
    <property type="match status" value="1"/>
</dbReference>
<dbReference type="InterPro" id="IPR017900">
    <property type="entry name" value="4Fe4S_Fe_S_CS"/>
</dbReference>